<dbReference type="Pfam" id="PF10165">
    <property type="entry name" value="Ric8"/>
    <property type="match status" value="2"/>
</dbReference>
<dbReference type="GO" id="GO:0005085">
    <property type="term" value="F:guanyl-nucleotide exchange factor activity"/>
    <property type="evidence" value="ECO:0007669"/>
    <property type="project" value="UniProtKB-KW"/>
</dbReference>
<feature type="region of interest" description="Disordered" evidence="4">
    <location>
        <begin position="146"/>
        <end position="174"/>
    </location>
</feature>
<feature type="region of interest" description="Disordered" evidence="4">
    <location>
        <begin position="462"/>
        <end position="513"/>
    </location>
</feature>
<dbReference type="GO" id="GO:0001965">
    <property type="term" value="F:G-protein alpha-subunit binding"/>
    <property type="evidence" value="ECO:0007669"/>
    <property type="project" value="TreeGrafter"/>
</dbReference>
<feature type="compositionally biased region" description="Low complexity" evidence="4">
    <location>
        <begin position="504"/>
        <end position="513"/>
    </location>
</feature>
<name>A0A316U0H9_9BASI</name>
<feature type="compositionally biased region" description="Low complexity" evidence="4">
    <location>
        <begin position="760"/>
        <end position="773"/>
    </location>
</feature>
<organism evidence="5 6">
    <name type="scientific">Pseudomicrostroma glucosiphilum</name>
    <dbReference type="NCBI Taxonomy" id="1684307"/>
    <lineage>
        <taxon>Eukaryota</taxon>
        <taxon>Fungi</taxon>
        <taxon>Dikarya</taxon>
        <taxon>Basidiomycota</taxon>
        <taxon>Ustilaginomycotina</taxon>
        <taxon>Exobasidiomycetes</taxon>
        <taxon>Microstromatales</taxon>
        <taxon>Microstromatales incertae sedis</taxon>
        <taxon>Pseudomicrostroma</taxon>
    </lineage>
</organism>
<feature type="compositionally biased region" description="Low complexity" evidence="4">
    <location>
        <begin position="875"/>
        <end position="888"/>
    </location>
</feature>
<gene>
    <name evidence="5" type="ORF">BCV69DRAFT_284540</name>
</gene>
<dbReference type="Proteomes" id="UP000245942">
    <property type="component" value="Unassembled WGS sequence"/>
</dbReference>
<keyword evidence="3" id="KW-0143">Chaperone</keyword>
<feature type="region of interest" description="Disordered" evidence="4">
    <location>
        <begin position="845"/>
        <end position="913"/>
    </location>
</feature>
<keyword evidence="6" id="KW-1185">Reference proteome</keyword>
<feature type="region of interest" description="Disordered" evidence="4">
    <location>
        <begin position="717"/>
        <end position="799"/>
    </location>
</feature>
<dbReference type="PANTHER" id="PTHR12425">
    <property type="entry name" value="SYNEMBRYN"/>
    <property type="match status" value="1"/>
</dbReference>
<feature type="compositionally biased region" description="Low complexity" evidence="4">
    <location>
        <begin position="191"/>
        <end position="200"/>
    </location>
</feature>
<dbReference type="AlphaFoldDB" id="A0A316U0H9"/>
<evidence type="ECO:0000256" key="2">
    <source>
        <dbReference type="ARBA" id="ARBA00022658"/>
    </source>
</evidence>
<dbReference type="GO" id="GO:0005737">
    <property type="term" value="C:cytoplasm"/>
    <property type="evidence" value="ECO:0007669"/>
    <property type="project" value="TreeGrafter"/>
</dbReference>
<feature type="compositionally biased region" description="Basic and acidic residues" evidence="4">
    <location>
        <begin position="777"/>
        <end position="790"/>
    </location>
</feature>
<keyword evidence="2" id="KW-0344">Guanine-nucleotide releasing factor</keyword>
<dbReference type="InterPro" id="IPR019318">
    <property type="entry name" value="Gua_nucleotide_exch_fac_Ric8"/>
</dbReference>
<evidence type="ECO:0000313" key="5">
    <source>
        <dbReference type="EMBL" id="PWN18919.1"/>
    </source>
</evidence>
<sequence>MAQQAQAYLDLFGASSSSSPSSSPASSSLASSSSPSASISRKKTLLQDFLDAVTCGGGASRLAGMEVQMRRGFAQALLNDLAKSGPGLPKSEHGGEQRTSDLLSLQCLKELSRLPGGSNVQSEPTNLRILLQHVALPPLPAQPAVVGRSRQASVDASDASSVKSSSSHSSAGAALTSAMQRMWIKGTTALRGSTSNSGSGSERRSSGPANGEGHLGAQAAGIVSHDEGAQDMDSIDWTATDTALRCLNNAIFLHETSRKTFAEDTVGGGRKVVGLLRNPTHTPPDIIFLGCRLLFFSTLFDASFNKVAVEEENLVEYLETCLRSLTSSLCASQVTEAGVKPGFSGSASGGGSVTQIKTALAEALKVVFNLGLYYPRVTDEASHPGASGKSNSAKKKNAAVLGEAWSDRLAMLLDPVIQLVLALPSDSLVPPMTNAIGVLLNYPIKPYRASWAGTVSQSRRASATSIASNGSNHNRVGPQSPSSPSGTASAKRTAGHAFHSRGPSSTLTSTTSTSMFTPVREAEHKRADGASPYSVPGHEVKSPLVEHLLDLLDSFMSRYFAPNSLSGPDEQDTDDRSTRMLAQQDGNVQLEEIGQPIHLLIRKLCVEDEEFRLAVKKRILPDDIDRTIGLDKRPDLTGRLVRLLSSISYPRLSRVAGELLLAICREEPRELVAQIGYGPCAGFLVSNGFGDAFPGAGGHQGGGDGVEEGQARIEELDEKRPAIDPITGTYVDSPSAGVGVSPSAPARSTSIRPLRKHHGAATSSTPASAANPSKMTEINDTHAQPEPEREMTEEEKEAEAERLFTLFDRLDRTGVIKVQNPLQHAATRDPVVAAKAELAQRVEERKRVEEEEREEEETLRELARWKAGRVRGSQPPATTTTTTATGAPAGAGAGAGVGEEAQRHQESQGRQSS</sequence>
<dbReference type="GO" id="GO:0007186">
    <property type="term" value="P:G protein-coupled receptor signaling pathway"/>
    <property type="evidence" value="ECO:0007669"/>
    <property type="project" value="TreeGrafter"/>
</dbReference>
<evidence type="ECO:0000256" key="1">
    <source>
        <dbReference type="ARBA" id="ARBA00009049"/>
    </source>
</evidence>
<proteinExistence type="inferred from homology"/>
<feature type="region of interest" description="Disordered" evidence="4">
    <location>
        <begin position="189"/>
        <end position="215"/>
    </location>
</feature>
<dbReference type="OrthoDB" id="5585685at2759"/>
<evidence type="ECO:0000256" key="3">
    <source>
        <dbReference type="ARBA" id="ARBA00023186"/>
    </source>
</evidence>
<accession>A0A316U0H9</accession>
<protein>
    <submittedName>
        <fullName evidence="5">Uncharacterized protein</fullName>
    </submittedName>
</protein>
<reference evidence="5 6" key="1">
    <citation type="journal article" date="2018" name="Mol. Biol. Evol.">
        <title>Broad Genomic Sampling Reveals a Smut Pathogenic Ancestry of the Fungal Clade Ustilaginomycotina.</title>
        <authorList>
            <person name="Kijpornyongpan T."/>
            <person name="Mondo S.J."/>
            <person name="Barry K."/>
            <person name="Sandor L."/>
            <person name="Lee J."/>
            <person name="Lipzen A."/>
            <person name="Pangilinan J."/>
            <person name="LaButti K."/>
            <person name="Hainaut M."/>
            <person name="Henrissat B."/>
            <person name="Grigoriev I.V."/>
            <person name="Spatafora J.W."/>
            <person name="Aime M.C."/>
        </authorList>
    </citation>
    <scope>NUCLEOTIDE SEQUENCE [LARGE SCALE GENOMIC DNA]</scope>
    <source>
        <strain evidence="5 6">MCA 4718</strain>
    </source>
</reference>
<comment type="similarity">
    <text evidence="1">Belongs to the synembryn family.</text>
</comment>
<dbReference type="RefSeq" id="XP_025346079.1">
    <property type="nucleotide sequence ID" value="XM_025493078.1"/>
</dbReference>
<feature type="compositionally biased region" description="Low complexity" evidence="4">
    <location>
        <begin position="14"/>
        <end position="37"/>
    </location>
</feature>
<dbReference type="PANTHER" id="PTHR12425:SF5">
    <property type="entry name" value="SYNEMBRYN"/>
    <property type="match status" value="1"/>
</dbReference>
<feature type="region of interest" description="Disordered" evidence="4">
    <location>
        <begin position="13"/>
        <end position="37"/>
    </location>
</feature>
<evidence type="ECO:0000313" key="6">
    <source>
        <dbReference type="Proteomes" id="UP000245942"/>
    </source>
</evidence>
<dbReference type="STRING" id="1684307.A0A316U0H9"/>
<evidence type="ECO:0000256" key="4">
    <source>
        <dbReference type="SAM" id="MobiDB-lite"/>
    </source>
</evidence>
<feature type="compositionally biased region" description="Polar residues" evidence="4">
    <location>
        <begin position="462"/>
        <end position="490"/>
    </location>
</feature>
<dbReference type="EMBL" id="KZ819333">
    <property type="protein sequence ID" value="PWN18919.1"/>
    <property type="molecule type" value="Genomic_DNA"/>
</dbReference>
<dbReference type="GeneID" id="37014812"/>